<evidence type="ECO:0000313" key="3">
    <source>
        <dbReference type="Proteomes" id="UP000182977"/>
    </source>
</evidence>
<organism evidence="2 3">
    <name type="scientific">Jiangella alkaliphila</name>
    <dbReference type="NCBI Taxonomy" id="419479"/>
    <lineage>
        <taxon>Bacteria</taxon>
        <taxon>Bacillati</taxon>
        <taxon>Actinomycetota</taxon>
        <taxon>Actinomycetes</taxon>
        <taxon>Jiangellales</taxon>
        <taxon>Jiangellaceae</taxon>
        <taxon>Jiangella</taxon>
    </lineage>
</organism>
<dbReference type="Proteomes" id="UP000182977">
    <property type="component" value="Chromosome I"/>
</dbReference>
<evidence type="ECO:0008006" key="4">
    <source>
        <dbReference type="Google" id="ProtNLM"/>
    </source>
</evidence>
<dbReference type="EMBL" id="LT629791">
    <property type="protein sequence ID" value="SDU81471.1"/>
    <property type="molecule type" value="Genomic_DNA"/>
</dbReference>
<evidence type="ECO:0000256" key="1">
    <source>
        <dbReference type="SAM" id="MobiDB-lite"/>
    </source>
</evidence>
<proteinExistence type="predicted"/>
<dbReference type="AlphaFoldDB" id="A0A1H2LLJ6"/>
<reference evidence="3" key="1">
    <citation type="submission" date="2016-10" db="EMBL/GenBank/DDBJ databases">
        <authorList>
            <person name="Varghese N."/>
            <person name="Submissions S."/>
        </authorList>
    </citation>
    <scope>NUCLEOTIDE SEQUENCE [LARGE SCALE GENOMIC DNA]</scope>
    <source>
        <strain evidence="3">DSM 45079</strain>
    </source>
</reference>
<feature type="region of interest" description="Disordered" evidence="1">
    <location>
        <begin position="9"/>
        <end position="56"/>
    </location>
</feature>
<evidence type="ECO:0000313" key="2">
    <source>
        <dbReference type="EMBL" id="SDU81471.1"/>
    </source>
</evidence>
<sequence length="328" mass="33088">MAAILLTATTAACDGGGDGDEPSPTSSGLPEPQEGRLTRLLGDGTGEPLTGTQPVPGAPVALPVFLTVEPGGDLLGSQWRRSLFTLAPGGTAEALGDEGDRPWHAPVTALAGDETVLVLVDETDTATLGTVSLDDGGFTEVATLTDGVENVPVSGLLELPDATYIQWAGTWWTITGGAADPTGAEPSTPPVEGIVASARTDAGVAVLTDTELVLLDESLQETGRSSWSLPPELDGQTLTAVVGDGADGLYATTATAASDGGGVVHITPDGVDLLAAGARPDGDDTDCDDADTEATAAHLALPIAVAVWQERLVVADQVCSSLLQLPLP</sequence>
<gene>
    <name evidence="2" type="ORF">SAMN04488563_6326</name>
</gene>
<accession>A0A1H2LLJ6</accession>
<name>A0A1H2LLJ6_9ACTN</name>
<keyword evidence="3" id="KW-1185">Reference proteome</keyword>
<protein>
    <recommendedName>
        <fullName evidence="4">PQQ-like domain-containing protein</fullName>
    </recommendedName>
</protein>